<accession>A0A5C5Z928</accession>
<dbReference type="CDD" id="cd08261">
    <property type="entry name" value="Zn_ADH7"/>
    <property type="match status" value="1"/>
</dbReference>
<sequence length="343" mass="36493">MKAFTIAEPEVLCCVEIPEPTTSPADVLLKVRRIGYCGSDLNTFRGGNPVVSYPRIPGHEIAAEVLSIGSDVPAGFAVGETVTVFPYTQCGECSACLVGRPNCCKFNQTLGVQRDGALTETIAVPWRNVIQAPGLSVVELALVEPLSVGFHAAERGRVTADDTVCVIGCGMIGLGAIAGAALNAGARVIAVDVADNKLVLATKAGASHTVNSANEDLHTRLMELTGGHGPDVMIEAVGMDTTFRACIDEVCFAGRVVYIGYAKRPVSYETKYFVMKEIDILGSRNATRENFQSVIETLRSGRYPVQGTITQSVPFAEAGKAMQRWANDPSRVTKIQIEVDAKA</sequence>
<reference evidence="4 5" key="1">
    <citation type="submission" date="2019-02" db="EMBL/GenBank/DDBJ databases">
        <title>Deep-cultivation of Planctomycetes and their phenomic and genomic characterization uncovers novel biology.</title>
        <authorList>
            <person name="Wiegand S."/>
            <person name="Jogler M."/>
            <person name="Boedeker C."/>
            <person name="Pinto D."/>
            <person name="Vollmers J."/>
            <person name="Rivas-Marin E."/>
            <person name="Kohn T."/>
            <person name="Peeters S.H."/>
            <person name="Heuer A."/>
            <person name="Rast P."/>
            <person name="Oberbeckmann S."/>
            <person name="Bunk B."/>
            <person name="Jeske O."/>
            <person name="Meyerdierks A."/>
            <person name="Storesund J.E."/>
            <person name="Kallscheuer N."/>
            <person name="Luecker S."/>
            <person name="Lage O.M."/>
            <person name="Pohl T."/>
            <person name="Merkel B.J."/>
            <person name="Hornburger P."/>
            <person name="Mueller R.-W."/>
            <person name="Bruemmer F."/>
            <person name="Labrenz M."/>
            <person name="Spormann A.M."/>
            <person name="Op Den Camp H."/>
            <person name="Overmann J."/>
            <person name="Amann R."/>
            <person name="Jetten M.S.M."/>
            <person name="Mascher T."/>
            <person name="Medema M.H."/>
            <person name="Devos D.P."/>
            <person name="Kaster A.-K."/>
            <person name="Ovreas L."/>
            <person name="Rohde M."/>
            <person name="Galperin M.Y."/>
            <person name="Jogler C."/>
        </authorList>
    </citation>
    <scope>NUCLEOTIDE SEQUENCE [LARGE SCALE GENOMIC DNA]</scope>
    <source>
        <strain evidence="4 5">CA13</strain>
    </source>
</reference>
<dbReference type="EMBL" id="SJPJ01000001">
    <property type="protein sequence ID" value="TWT83597.1"/>
    <property type="molecule type" value="Genomic_DNA"/>
</dbReference>
<keyword evidence="5" id="KW-1185">Reference proteome</keyword>
<dbReference type="GO" id="GO:0016491">
    <property type="term" value="F:oxidoreductase activity"/>
    <property type="evidence" value="ECO:0007669"/>
    <property type="project" value="UniProtKB-KW"/>
</dbReference>
<dbReference type="OrthoDB" id="239596at2"/>
<dbReference type="Pfam" id="PF08240">
    <property type="entry name" value="ADH_N"/>
    <property type="match status" value="1"/>
</dbReference>
<dbReference type="PANTHER" id="PTHR43401">
    <property type="entry name" value="L-THREONINE 3-DEHYDROGENASE"/>
    <property type="match status" value="1"/>
</dbReference>
<dbReference type="InterPro" id="IPR011032">
    <property type="entry name" value="GroES-like_sf"/>
</dbReference>
<dbReference type="SUPFAM" id="SSF51735">
    <property type="entry name" value="NAD(P)-binding Rossmann-fold domains"/>
    <property type="match status" value="1"/>
</dbReference>
<dbReference type="EC" id="1.-.-.-" evidence="4"/>
<feature type="domain" description="Alcohol dehydrogenase-like C-terminal" evidence="2">
    <location>
        <begin position="172"/>
        <end position="298"/>
    </location>
</feature>
<dbReference type="Proteomes" id="UP000315010">
    <property type="component" value="Unassembled WGS sequence"/>
</dbReference>
<dbReference type="AlphaFoldDB" id="A0A5C5Z928"/>
<dbReference type="Gene3D" id="3.90.180.10">
    <property type="entry name" value="Medium-chain alcohol dehydrogenases, catalytic domain"/>
    <property type="match status" value="1"/>
</dbReference>
<keyword evidence="1 4" id="KW-0560">Oxidoreductase</keyword>
<organism evidence="4 5">
    <name type="scientific">Novipirellula herctigrandis</name>
    <dbReference type="NCBI Taxonomy" id="2527986"/>
    <lineage>
        <taxon>Bacteria</taxon>
        <taxon>Pseudomonadati</taxon>
        <taxon>Planctomycetota</taxon>
        <taxon>Planctomycetia</taxon>
        <taxon>Pirellulales</taxon>
        <taxon>Pirellulaceae</taxon>
        <taxon>Novipirellula</taxon>
    </lineage>
</organism>
<dbReference type="InterPro" id="IPR050129">
    <property type="entry name" value="Zn_alcohol_dh"/>
</dbReference>
<evidence type="ECO:0000313" key="5">
    <source>
        <dbReference type="Proteomes" id="UP000315010"/>
    </source>
</evidence>
<comment type="caution">
    <text evidence="4">The sequence shown here is derived from an EMBL/GenBank/DDBJ whole genome shotgun (WGS) entry which is preliminary data.</text>
</comment>
<name>A0A5C5Z928_9BACT</name>
<evidence type="ECO:0000259" key="2">
    <source>
        <dbReference type="Pfam" id="PF00107"/>
    </source>
</evidence>
<dbReference type="Gene3D" id="3.40.50.720">
    <property type="entry name" value="NAD(P)-binding Rossmann-like Domain"/>
    <property type="match status" value="1"/>
</dbReference>
<dbReference type="InterPro" id="IPR013154">
    <property type="entry name" value="ADH-like_N"/>
</dbReference>
<proteinExistence type="predicted"/>
<evidence type="ECO:0000256" key="1">
    <source>
        <dbReference type="ARBA" id="ARBA00023002"/>
    </source>
</evidence>
<evidence type="ECO:0000259" key="3">
    <source>
        <dbReference type="Pfam" id="PF08240"/>
    </source>
</evidence>
<feature type="domain" description="Alcohol dehydrogenase-like N-terminal" evidence="3">
    <location>
        <begin position="24"/>
        <end position="133"/>
    </location>
</feature>
<dbReference type="PANTHER" id="PTHR43401:SF2">
    <property type="entry name" value="L-THREONINE 3-DEHYDROGENASE"/>
    <property type="match status" value="1"/>
</dbReference>
<gene>
    <name evidence="4" type="primary">yjmD_2</name>
    <name evidence="4" type="ORF">CA13_50640</name>
</gene>
<evidence type="ECO:0000313" key="4">
    <source>
        <dbReference type="EMBL" id="TWT83597.1"/>
    </source>
</evidence>
<dbReference type="Pfam" id="PF00107">
    <property type="entry name" value="ADH_zinc_N"/>
    <property type="match status" value="1"/>
</dbReference>
<dbReference type="InterPro" id="IPR013149">
    <property type="entry name" value="ADH-like_C"/>
</dbReference>
<dbReference type="SUPFAM" id="SSF50129">
    <property type="entry name" value="GroES-like"/>
    <property type="match status" value="1"/>
</dbReference>
<protein>
    <submittedName>
        <fullName evidence="4">Putative zinc-type alcohol dehydrogenase-like protein YjmD</fullName>
        <ecNumber evidence="4">1.-.-.-</ecNumber>
    </submittedName>
</protein>
<dbReference type="InterPro" id="IPR036291">
    <property type="entry name" value="NAD(P)-bd_dom_sf"/>
</dbReference>
<dbReference type="RefSeq" id="WP_146400872.1">
    <property type="nucleotide sequence ID" value="NZ_SJPJ01000001.1"/>
</dbReference>